<evidence type="ECO:0000256" key="4">
    <source>
        <dbReference type="ARBA" id="ARBA00016274"/>
    </source>
</evidence>
<reference evidence="7 8" key="1">
    <citation type="submission" date="2018-03" db="EMBL/GenBank/DDBJ databases">
        <title>Rhodobacter veldkampii.</title>
        <authorList>
            <person name="Meyer T.E."/>
            <person name="Miller S."/>
            <person name="Lodha T."/>
            <person name="Gandham S."/>
            <person name="Chintalapati S."/>
            <person name="Chintalapati V.R."/>
        </authorList>
    </citation>
    <scope>NUCLEOTIDE SEQUENCE [LARGE SCALE GENOMIC DNA]</scope>
    <source>
        <strain evidence="7 8">DSM 11550</strain>
    </source>
</reference>
<keyword evidence="8" id="KW-1185">Reference proteome</keyword>
<keyword evidence="5 6" id="KW-0535">Nitrogen fixation</keyword>
<gene>
    <name evidence="6" type="primary">nifW</name>
    <name evidence="7" type="ORF">C5F46_12390</name>
</gene>
<dbReference type="PIRSF" id="PIRSF005790">
    <property type="entry name" value="NifW"/>
    <property type="match status" value="1"/>
</dbReference>
<sequence>MTPRPALLSQITAAASAEDMFALLDLPFRPEVLNVARLHVLKRFGEYLARTEMDGLSDQAVFLIAREALAHAHQDFETSTPLEQKVFKVLANARPQRPAFVPLAGLRLAAD</sequence>
<accession>A0A2T4JG66</accession>
<dbReference type="AlphaFoldDB" id="A0A2T4JG66"/>
<dbReference type="RefSeq" id="WP_107325668.1">
    <property type="nucleotide sequence ID" value="NZ_NHSP01000016.1"/>
</dbReference>
<evidence type="ECO:0000256" key="6">
    <source>
        <dbReference type="HAMAP-Rule" id="MF_00529"/>
    </source>
</evidence>
<dbReference type="OrthoDB" id="9811868at2"/>
<dbReference type="HAMAP" id="MF_00529">
    <property type="entry name" value="NifW"/>
    <property type="match status" value="1"/>
</dbReference>
<organism evidence="7 8">
    <name type="scientific">Phaeovulum veldkampii DSM 11550</name>
    <dbReference type="NCBI Taxonomy" id="1185920"/>
    <lineage>
        <taxon>Bacteria</taxon>
        <taxon>Pseudomonadati</taxon>
        <taxon>Pseudomonadota</taxon>
        <taxon>Alphaproteobacteria</taxon>
        <taxon>Rhodobacterales</taxon>
        <taxon>Paracoccaceae</taxon>
        <taxon>Phaeovulum</taxon>
    </lineage>
</organism>
<evidence type="ECO:0000256" key="5">
    <source>
        <dbReference type="ARBA" id="ARBA00023231"/>
    </source>
</evidence>
<dbReference type="GO" id="GO:0009399">
    <property type="term" value="P:nitrogen fixation"/>
    <property type="evidence" value="ECO:0007669"/>
    <property type="project" value="UniProtKB-UniRule"/>
</dbReference>
<protein>
    <recommendedName>
        <fullName evidence="4 6">Nitrogenase-stabilizing/protective protein NifW</fullName>
    </recommendedName>
</protein>
<comment type="function">
    <text evidence="1 6">May protect the nitrogenase Fe-Mo protein from oxidative damage.</text>
</comment>
<evidence type="ECO:0000256" key="2">
    <source>
        <dbReference type="ARBA" id="ARBA00008351"/>
    </source>
</evidence>
<evidence type="ECO:0000313" key="7">
    <source>
        <dbReference type="EMBL" id="PTE16833.1"/>
    </source>
</evidence>
<comment type="caution">
    <text evidence="7">The sequence shown here is derived from an EMBL/GenBank/DDBJ whole genome shotgun (WGS) entry which is preliminary data.</text>
</comment>
<dbReference type="Pfam" id="PF03206">
    <property type="entry name" value="NifW"/>
    <property type="match status" value="1"/>
</dbReference>
<evidence type="ECO:0000313" key="8">
    <source>
        <dbReference type="Proteomes" id="UP000241899"/>
    </source>
</evidence>
<name>A0A2T4JG66_9RHOB</name>
<comment type="subunit">
    <text evidence="3 6">Homotrimer; associates with NifD.</text>
</comment>
<dbReference type="EMBL" id="PZKF01000031">
    <property type="protein sequence ID" value="PTE16833.1"/>
    <property type="molecule type" value="Genomic_DNA"/>
</dbReference>
<dbReference type="InterPro" id="IPR004893">
    <property type="entry name" value="NifW"/>
</dbReference>
<evidence type="ECO:0000256" key="3">
    <source>
        <dbReference type="ARBA" id="ARBA00011284"/>
    </source>
</evidence>
<proteinExistence type="inferred from homology"/>
<dbReference type="Proteomes" id="UP000241899">
    <property type="component" value="Unassembled WGS sequence"/>
</dbReference>
<dbReference type="NCBIfam" id="NF002009">
    <property type="entry name" value="PRK00810.1"/>
    <property type="match status" value="1"/>
</dbReference>
<evidence type="ECO:0000256" key="1">
    <source>
        <dbReference type="ARBA" id="ARBA00002247"/>
    </source>
</evidence>
<comment type="similarity">
    <text evidence="2 6">Belongs to the NifW family.</text>
</comment>